<keyword evidence="5" id="KW-0539">Nucleus</keyword>
<evidence type="ECO:0000256" key="5">
    <source>
        <dbReference type="ARBA" id="ARBA00023242"/>
    </source>
</evidence>
<evidence type="ECO:0000256" key="3">
    <source>
        <dbReference type="ARBA" id="ARBA00022771"/>
    </source>
</evidence>
<keyword evidence="4" id="KW-0862">Zinc</keyword>
<dbReference type="GO" id="GO:0008270">
    <property type="term" value="F:zinc ion binding"/>
    <property type="evidence" value="ECO:0007669"/>
    <property type="project" value="UniProtKB-KW"/>
</dbReference>
<evidence type="ECO:0000256" key="1">
    <source>
        <dbReference type="ARBA" id="ARBA00004123"/>
    </source>
</evidence>
<name>A0AAJ7T1N9_PETMA</name>
<comment type="subcellular location">
    <subcellularLocation>
        <location evidence="1">Nucleus</location>
    </subcellularLocation>
</comment>
<sequence length="230" mass="25960">MEARGCRQTELRARYKRCLAPAWKQQLRERCVTRFRESRYDLLSRFRHLAPHPEQDQQHLPTCSGTGSPVCADAGRDGGVALAMVNAVLQEEWEALQSSYSSGFPEPEDAAFVEELRQELLSEALSYELEELRRLDEEMLHEAVGRLHDHEGDLLCPACARGYVQQGEARLTCPCGLDLRTRASAPELRARLCAVMHTHGRVCGCRPSFQQMDNTLLAFCQVCDSLEVVL</sequence>
<dbReference type="CTD" id="84268"/>
<dbReference type="RefSeq" id="XP_032809622.1">
    <property type="nucleotide sequence ID" value="XM_032953731.1"/>
</dbReference>
<keyword evidence="8" id="KW-1185">Reference proteome</keyword>
<evidence type="ECO:0000256" key="4">
    <source>
        <dbReference type="ARBA" id="ARBA00022833"/>
    </source>
</evidence>
<accession>A0AAJ7T1N9</accession>
<dbReference type="GO" id="GO:0006606">
    <property type="term" value="P:protein import into nucleus"/>
    <property type="evidence" value="ECO:0007669"/>
    <property type="project" value="TreeGrafter"/>
</dbReference>
<feature type="domain" description="RPA-interacting protein N-terminal" evidence="6">
    <location>
        <begin position="12"/>
        <end position="47"/>
    </location>
</feature>
<reference evidence="9" key="1">
    <citation type="submission" date="2025-08" db="UniProtKB">
        <authorList>
            <consortium name="RefSeq"/>
        </authorList>
    </citation>
    <scope>IDENTIFICATION</scope>
    <source>
        <tissue evidence="9">Sperm</tissue>
    </source>
</reference>
<evidence type="ECO:0000313" key="8">
    <source>
        <dbReference type="Proteomes" id="UP001318040"/>
    </source>
</evidence>
<keyword evidence="2" id="KW-0479">Metal-binding</keyword>
<protein>
    <submittedName>
        <fullName evidence="9">RPA-interacting protein</fullName>
    </submittedName>
</protein>
<dbReference type="GO" id="GO:0005634">
    <property type="term" value="C:nucleus"/>
    <property type="evidence" value="ECO:0007669"/>
    <property type="project" value="UniProtKB-SubCell"/>
</dbReference>
<evidence type="ECO:0000313" key="9">
    <source>
        <dbReference type="RefSeq" id="XP_032809622.1"/>
    </source>
</evidence>
<organism evidence="8 9">
    <name type="scientific">Petromyzon marinus</name>
    <name type="common">Sea lamprey</name>
    <dbReference type="NCBI Taxonomy" id="7757"/>
    <lineage>
        <taxon>Eukaryota</taxon>
        <taxon>Metazoa</taxon>
        <taxon>Chordata</taxon>
        <taxon>Craniata</taxon>
        <taxon>Vertebrata</taxon>
        <taxon>Cyclostomata</taxon>
        <taxon>Hyperoartia</taxon>
        <taxon>Petromyzontiformes</taxon>
        <taxon>Petromyzontidae</taxon>
        <taxon>Petromyzon</taxon>
    </lineage>
</organism>
<keyword evidence="3" id="KW-0863">Zinc-finger</keyword>
<dbReference type="InterPro" id="IPR028158">
    <property type="entry name" value="RPA_interact_N_dom"/>
</dbReference>
<feature type="domain" description="RPA-interacting protein C-terminal" evidence="7">
    <location>
        <begin position="155"/>
        <end position="227"/>
    </location>
</feature>
<evidence type="ECO:0000256" key="2">
    <source>
        <dbReference type="ARBA" id="ARBA00022723"/>
    </source>
</evidence>
<dbReference type="PANTHER" id="PTHR31742:SF1">
    <property type="entry name" value="RPA-INTERACTING PROTEIN"/>
    <property type="match status" value="1"/>
</dbReference>
<dbReference type="Proteomes" id="UP001318040">
    <property type="component" value="Chromosome 1"/>
</dbReference>
<dbReference type="Pfam" id="PF14766">
    <property type="entry name" value="RPA_interact_N"/>
    <property type="match status" value="1"/>
</dbReference>
<dbReference type="AlphaFoldDB" id="A0AAJ7T1N9"/>
<evidence type="ECO:0000259" key="6">
    <source>
        <dbReference type="Pfam" id="PF14766"/>
    </source>
</evidence>
<evidence type="ECO:0000259" key="7">
    <source>
        <dbReference type="Pfam" id="PF14768"/>
    </source>
</evidence>
<dbReference type="Pfam" id="PF14768">
    <property type="entry name" value="RPA_interact_C"/>
    <property type="match status" value="1"/>
</dbReference>
<dbReference type="InterPro" id="IPR028159">
    <property type="entry name" value="RPA_interact_C_dom"/>
</dbReference>
<dbReference type="InterPro" id="IPR028156">
    <property type="entry name" value="RIP"/>
</dbReference>
<proteinExistence type="predicted"/>
<gene>
    <name evidence="9" type="primary">RPAIN</name>
</gene>
<dbReference type="KEGG" id="pmrn:116942125"/>
<dbReference type="PANTHER" id="PTHR31742">
    <property type="entry name" value="RPA-INTERACTING PROTEIN RPAIN"/>
    <property type="match status" value="1"/>
</dbReference>